<dbReference type="AlphaFoldDB" id="A0A1T4UBB8"/>
<dbReference type="Pfam" id="PF13520">
    <property type="entry name" value="AA_permease_2"/>
    <property type="match status" value="1"/>
</dbReference>
<feature type="transmembrane region" description="Helical" evidence="7">
    <location>
        <begin position="372"/>
        <end position="395"/>
    </location>
</feature>
<dbReference type="PANTHER" id="PTHR42770:SF15">
    <property type="entry name" value="GLUTAMATE_GAMMA-AMINOBUTYRATE ANTIPORTER-RELATED"/>
    <property type="match status" value="1"/>
</dbReference>
<dbReference type="Proteomes" id="UP000191116">
    <property type="component" value="Unassembled WGS sequence"/>
</dbReference>
<dbReference type="RefSeq" id="WP_080175726.1">
    <property type="nucleotide sequence ID" value="NZ_AP024854.1"/>
</dbReference>
<organism evidence="8 9">
    <name type="scientific">Photobacterium toruni</name>
    <dbReference type="NCBI Taxonomy" id="1935446"/>
    <lineage>
        <taxon>Bacteria</taxon>
        <taxon>Pseudomonadati</taxon>
        <taxon>Pseudomonadota</taxon>
        <taxon>Gammaproteobacteria</taxon>
        <taxon>Vibrionales</taxon>
        <taxon>Vibrionaceae</taxon>
        <taxon>Photobacterium</taxon>
    </lineage>
</organism>
<evidence type="ECO:0000256" key="6">
    <source>
        <dbReference type="ARBA" id="ARBA00023136"/>
    </source>
</evidence>
<feature type="transmembrane region" description="Helical" evidence="7">
    <location>
        <begin position="134"/>
        <end position="152"/>
    </location>
</feature>
<feature type="transmembrane region" description="Helical" evidence="7">
    <location>
        <begin position="164"/>
        <end position="187"/>
    </location>
</feature>
<feature type="transmembrane region" description="Helical" evidence="7">
    <location>
        <begin position="207"/>
        <end position="228"/>
    </location>
</feature>
<name>A0A1T4UBB8_9GAMM</name>
<evidence type="ECO:0000256" key="4">
    <source>
        <dbReference type="ARBA" id="ARBA00022692"/>
    </source>
</evidence>
<protein>
    <submittedName>
        <fullName evidence="8">Glutamate/gamma-aminobutyrate antiporter</fullName>
    </submittedName>
</protein>
<keyword evidence="6 7" id="KW-0472">Membrane</keyword>
<dbReference type="OrthoDB" id="3185104at2"/>
<evidence type="ECO:0000313" key="8">
    <source>
        <dbReference type="EMBL" id="SKA49870.1"/>
    </source>
</evidence>
<keyword evidence="3" id="KW-1003">Cell membrane</keyword>
<feature type="transmembrane region" description="Helical" evidence="7">
    <location>
        <begin position="16"/>
        <end position="35"/>
    </location>
</feature>
<evidence type="ECO:0000313" key="9">
    <source>
        <dbReference type="Proteomes" id="UP000191116"/>
    </source>
</evidence>
<proteinExistence type="predicted"/>
<sequence>MSTDISTNKASTKTKITVATLAIMNITTVVSLRGFSAEAEYGITAVFYYIFAAIVFLIPVALCAAELATGWPQKGGIFNWVSKAFGHRFGFLAIYLQWLATTIWFPTVLIFAGVALAFIGPDQTFDQALAANRFYSGLVVLVVYWFATFISLKGLKTAAKISSIAGLVGTIIPGIILVTLAAIYIANGNPIHFNPSMKEFLPDFSNFNNLVLAASIFLFFAGMEINAVHVTEVDNPSRNYPVAIICATIFTVIIFIFGTLSIATIIPKDQINLVQSLLVAYDKLFAHFGLSWLGNVTALALALGVLGQIIAIISGPSAGILQVGREGYLPLSLQKVNKNGVQKNILMCQGGIVTALVVIMMILPSVQAAYQMISQLAVILYLAMYIMLFLSVIYLRYKEPNTPRPYKLPGGMIGLWIIAGVGLLGSILAFVLSFIPPSQISVGSPSTYIGILVIGTIAFVIVPFIIYAYRKKNWLTTPENN</sequence>
<feature type="transmembrane region" description="Helical" evidence="7">
    <location>
        <begin position="415"/>
        <end position="435"/>
    </location>
</feature>
<feature type="transmembrane region" description="Helical" evidence="7">
    <location>
        <begin position="240"/>
        <end position="266"/>
    </location>
</feature>
<dbReference type="InterPro" id="IPR022520">
    <property type="entry name" value="Glu/GABA_antiporter_put"/>
</dbReference>
<evidence type="ECO:0000256" key="5">
    <source>
        <dbReference type="ARBA" id="ARBA00022989"/>
    </source>
</evidence>
<gene>
    <name evidence="8" type="primary">gadC_3</name>
    <name evidence="8" type="ORF">CZ814_02971</name>
</gene>
<comment type="subcellular location">
    <subcellularLocation>
        <location evidence="1">Cell membrane</location>
        <topology evidence="1">Multi-pass membrane protein</topology>
    </subcellularLocation>
</comment>
<evidence type="ECO:0000256" key="7">
    <source>
        <dbReference type="SAM" id="Phobius"/>
    </source>
</evidence>
<evidence type="ECO:0000256" key="3">
    <source>
        <dbReference type="ARBA" id="ARBA00022475"/>
    </source>
</evidence>
<evidence type="ECO:0000256" key="2">
    <source>
        <dbReference type="ARBA" id="ARBA00022448"/>
    </source>
</evidence>
<dbReference type="GO" id="GO:0005886">
    <property type="term" value="C:plasma membrane"/>
    <property type="evidence" value="ECO:0007669"/>
    <property type="project" value="UniProtKB-SubCell"/>
</dbReference>
<feature type="transmembrane region" description="Helical" evidence="7">
    <location>
        <begin position="345"/>
        <end position="366"/>
    </location>
</feature>
<dbReference type="GO" id="GO:0022857">
    <property type="term" value="F:transmembrane transporter activity"/>
    <property type="evidence" value="ECO:0007669"/>
    <property type="project" value="InterPro"/>
</dbReference>
<dbReference type="NCBIfam" id="TIGR03813">
    <property type="entry name" value="put_Glu_GABA_T"/>
    <property type="match status" value="1"/>
</dbReference>
<dbReference type="InterPro" id="IPR050367">
    <property type="entry name" value="APC_superfamily"/>
</dbReference>
<dbReference type="InterPro" id="IPR002293">
    <property type="entry name" value="AA/rel_permease1"/>
</dbReference>
<accession>A0A1T4UBB8</accession>
<keyword evidence="4 7" id="KW-0812">Transmembrane</keyword>
<evidence type="ECO:0000256" key="1">
    <source>
        <dbReference type="ARBA" id="ARBA00004651"/>
    </source>
</evidence>
<dbReference type="PIRSF" id="PIRSF006060">
    <property type="entry name" value="AA_transporter"/>
    <property type="match status" value="1"/>
</dbReference>
<keyword evidence="2" id="KW-0813">Transport</keyword>
<feature type="transmembrane region" description="Helical" evidence="7">
    <location>
        <begin position="47"/>
        <end position="68"/>
    </location>
</feature>
<reference evidence="8 9" key="1">
    <citation type="submission" date="2017-02" db="EMBL/GenBank/DDBJ databases">
        <authorList>
            <person name="Peterson S.W."/>
        </authorList>
    </citation>
    <scope>NUCLEOTIDE SEQUENCE [LARGE SCALE GENOMIC DNA]</scope>
    <source>
        <strain evidence="8 9">CECT 9189</strain>
    </source>
</reference>
<keyword evidence="5 7" id="KW-1133">Transmembrane helix</keyword>
<dbReference type="PANTHER" id="PTHR42770">
    <property type="entry name" value="AMINO ACID TRANSPORTER-RELATED"/>
    <property type="match status" value="1"/>
</dbReference>
<feature type="transmembrane region" description="Helical" evidence="7">
    <location>
        <begin position="447"/>
        <end position="469"/>
    </location>
</feature>
<dbReference type="EMBL" id="FUWP01000019">
    <property type="protein sequence ID" value="SKA49870.1"/>
    <property type="molecule type" value="Genomic_DNA"/>
</dbReference>
<dbReference type="Gene3D" id="1.20.1740.10">
    <property type="entry name" value="Amino acid/polyamine transporter I"/>
    <property type="match status" value="1"/>
</dbReference>
<feature type="transmembrane region" description="Helical" evidence="7">
    <location>
        <begin position="89"/>
        <end position="119"/>
    </location>
</feature>